<dbReference type="SFLD" id="SFLDS00005">
    <property type="entry name" value="Isoprenoid_Synthase_Type_I"/>
    <property type="match status" value="1"/>
</dbReference>
<dbReference type="Pfam" id="PF01397">
    <property type="entry name" value="Terpene_synth"/>
    <property type="match status" value="1"/>
</dbReference>
<proteinExistence type="predicted"/>
<dbReference type="InterPro" id="IPR044814">
    <property type="entry name" value="Terpene_cyclase_plant_C1"/>
</dbReference>
<dbReference type="InterPro" id="IPR005630">
    <property type="entry name" value="Terpene_synthase_metal-bd"/>
</dbReference>
<evidence type="ECO:0000259" key="6">
    <source>
        <dbReference type="Pfam" id="PF01397"/>
    </source>
</evidence>
<dbReference type="GO" id="GO:0010333">
    <property type="term" value="F:terpene synthase activity"/>
    <property type="evidence" value="ECO:0000318"/>
    <property type="project" value="GO_Central"/>
</dbReference>
<dbReference type="GO" id="GO:0034005">
    <property type="term" value="F:germacrene-A synthase activity"/>
    <property type="evidence" value="ECO:0007669"/>
    <property type="project" value="UniProtKB-EC"/>
</dbReference>
<feature type="domain" description="Terpene synthase metal-binding" evidence="7">
    <location>
        <begin position="278"/>
        <end position="517"/>
    </location>
</feature>
<keyword evidence="2" id="KW-0479">Metal-binding</keyword>
<evidence type="ECO:0000256" key="4">
    <source>
        <dbReference type="ARBA" id="ARBA00054370"/>
    </source>
</evidence>
<dbReference type="PANTHER" id="PTHR31225:SF254">
    <property type="entry name" value="LYASE"/>
    <property type="match status" value="1"/>
</dbReference>
<evidence type="ECO:0000256" key="1">
    <source>
        <dbReference type="ARBA" id="ARBA00001946"/>
    </source>
</evidence>
<dbReference type="AlphaFoldDB" id="A0A9R1WLJ5"/>
<feature type="domain" description="Terpene synthase N-terminal" evidence="6">
    <location>
        <begin position="46"/>
        <end position="221"/>
    </location>
</feature>
<dbReference type="PANTHER" id="PTHR31225">
    <property type="entry name" value="OS04G0344100 PROTEIN-RELATED"/>
    <property type="match status" value="1"/>
</dbReference>
<protein>
    <submittedName>
        <fullName evidence="8">Uncharacterized protein</fullName>
    </submittedName>
</protein>
<accession>A0A9R1WLJ5</accession>
<dbReference type="GO" id="GO:0016102">
    <property type="term" value="P:diterpenoid biosynthetic process"/>
    <property type="evidence" value="ECO:0007669"/>
    <property type="project" value="InterPro"/>
</dbReference>
<dbReference type="SFLD" id="SFLDG01019">
    <property type="entry name" value="Terpene_Cyclase_Like_1_C_Termi"/>
    <property type="match status" value="1"/>
</dbReference>
<organism evidence="8 9">
    <name type="scientific">Lactuca sativa</name>
    <name type="common">Garden lettuce</name>
    <dbReference type="NCBI Taxonomy" id="4236"/>
    <lineage>
        <taxon>Eukaryota</taxon>
        <taxon>Viridiplantae</taxon>
        <taxon>Streptophyta</taxon>
        <taxon>Embryophyta</taxon>
        <taxon>Tracheophyta</taxon>
        <taxon>Spermatophyta</taxon>
        <taxon>Magnoliopsida</taxon>
        <taxon>eudicotyledons</taxon>
        <taxon>Gunneridae</taxon>
        <taxon>Pentapetalae</taxon>
        <taxon>asterids</taxon>
        <taxon>campanulids</taxon>
        <taxon>Asterales</taxon>
        <taxon>Asteraceae</taxon>
        <taxon>Cichorioideae</taxon>
        <taxon>Cichorieae</taxon>
        <taxon>Lactucinae</taxon>
        <taxon>Lactuca</taxon>
    </lineage>
</organism>
<dbReference type="InterPro" id="IPR008930">
    <property type="entry name" value="Terpenoid_cyclase/PrenylTrfase"/>
</dbReference>
<evidence type="ECO:0000313" key="8">
    <source>
        <dbReference type="EMBL" id="KAJ0224681.1"/>
    </source>
</evidence>
<dbReference type="GO" id="GO:0046246">
    <property type="term" value="P:terpene biosynthetic process"/>
    <property type="evidence" value="ECO:0000318"/>
    <property type="project" value="GO_Central"/>
</dbReference>
<dbReference type="OrthoDB" id="1877784at2759"/>
<dbReference type="SUPFAM" id="SSF48239">
    <property type="entry name" value="Terpenoid cyclases/Protein prenyltransferases"/>
    <property type="match status" value="1"/>
</dbReference>
<dbReference type="InterPro" id="IPR008949">
    <property type="entry name" value="Isoprenoid_synthase_dom_sf"/>
</dbReference>
<comment type="cofactor">
    <cofactor evidence="1">
        <name>Mg(2+)</name>
        <dbReference type="ChEBI" id="CHEBI:18420"/>
    </cofactor>
</comment>
<comment type="function">
    <text evidence="4">Involved in sesquiterpene lactone biosynthesis. Produces exclusively (+)-germacrene A.</text>
</comment>
<reference evidence="8 9" key="1">
    <citation type="journal article" date="2017" name="Nat. Commun.">
        <title>Genome assembly with in vitro proximity ligation data and whole-genome triplication in lettuce.</title>
        <authorList>
            <person name="Reyes-Chin-Wo S."/>
            <person name="Wang Z."/>
            <person name="Yang X."/>
            <person name="Kozik A."/>
            <person name="Arikit S."/>
            <person name="Song C."/>
            <person name="Xia L."/>
            <person name="Froenicke L."/>
            <person name="Lavelle D.O."/>
            <person name="Truco M.J."/>
            <person name="Xia R."/>
            <person name="Zhu S."/>
            <person name="Xu C."/>
            <person name="Xu H."/>
            <person name="Xu X."/>
            <person name="Cox K."/>
            <person name="Korf I."/>
            <person name="Meyers B.C."/>
            <person name="Michelmore R.W."/>
        </authorList>
    </citation>
    <scope>NUCLEOTIDE SEQUENCE [LARGE SCALE GENOMIC DNA]</scope>
    <source>
        <strain evidence="9">cv. Salinas</strain>
        <tissue evidence="8">Seedlings</tissue>
    </source>
</reference>
<name>A0A9R1WLJ5_LACSA</name>
<dbReference type="SUPFAM" id="SSF48576">
    <property type="entry name" value="Terpenoid synthases"/>
    <property type="match status" value="1"/>
</dbReference>
<evidence type="ECO:0000256" key="2">
    <source>
        <dbReference type="ARBA" id="ARBA00022723"/>
    </source>
</evidence>
<evidence type="ECO:0000313" key="9">
    <source>
        <dbReference type="Proteomes" id="UP000235145"/>
    </source>
</evidence>
<dbReference type="Gene3D" id="1.50.10.130">
    <property type="entry name" value="Terpene synthase, N-terminal domain"/>
    <property type="match status" value="1"/>
</dbReference>
<feature type="compositionally biased region" description="Polar residues" evidence="5">
    <location>
        <begin position="1"/>
        <end position="34"/>
    </location>
</feature>
<evidence type="ECO:0000256" key="5">
    <source>
        <dbReference type="SAM" id="MobiDB-lite"/>
    </source>
</evidence>
<feature type="region of interest" description="Disordered" evidence="5">
    <location>
        <begin position="1"/>
        <end position="39"/>
    </location>
</feature>
<dbReference type="GO" id="GO:0000287">
    <property type="term" value="F:magnesium ion binding"/>
    <property type="evidence" value="ECO:0007669"/>
    <property type="project" value="InterPro"/>
</dbReference>
<dbReference type="InterPro" id="IPR050148">
    <property type="entry name" value="Terpene_synthase-like"/>
</dbReference>
<dbReference type="InterPro" id="IPR036965">
    <property type="entry name" value="Terpene_synth_N_sf"/>
</dbReference>
<evidence type="ECO:0000259" key="7">
    <source>
        <dbReference type="Pfam" id="PF03936"/>
    </source>
</evidence>
<dbReference type="FunFam" id="1.10.600.10:FF:000007">
    <property type="entry name" value="Isoprene synthase, chloroplastic"/>
    <property type="match status" value="1"/>
</dbReference>
<dbReference type="Proteomes" id="UP000235145">
    <property type="component" value="Unassembled WGS sequence"/>
</dbReference>
<sequence length="575" mass="67364">MIHTSLTKTTSKPSRMAQNESNTTLKENNQTNTDPVRPFANFPPPIWDDHLLSLTVDYLELEAYAKAIDERKEELRRLIINPNIDSNAKLCLINSVYRLGLRYMFAEEIEYQLDKLFKELNMEDYDQADLYTTSINFQVFRQHGYKLSCDVFKKFKDYNSGKFKEYITDDVRGMLSFYESTQLRIRGESILDEAFVFIEAQLVDLVDTLEGNLARQVRQALRSPSHRGMHIVEARLYFSNYEEECSTYESLSNLANTHFNYLQQLHREELCIFTKWIKDMKFQTITPFVRDRTPELYLWAIGIIPEPHYSHSRIILAKMAQLVLVLDDIYDAYGTIEELRLLTGAINSWEINAMEQLPEYIKPFYNILLNELTEVEKQLSREGRANRVYATKQAFQKLAGGYLQEAEWRCQRHVPSFEEYLKNGLITSAYDVFIYSPLMFMGDIFSKEALAWYESRPNIGEATMSLGRLYNDVTSFQFEGERAQQVESVHTYMKTFGVPENVAVQELKKMIENDWKDINEGCLKPTEVSMELLAPILNFARMNDMVYRYSDTFTFPETTIVEYVNLLFIDFVPKY</sequence>
<dbReference type="Pfam" id="PF03936">
    <property type="entry name" value="Terpene_synth_C"/>
    <property type="match status" value="1"/>
</dbReference>
<keyword evidence="9" id="KW-1185">Reference proteome</keyword>
<dbReference type="FunFam" id="1.50.10.130:FF:000001">
    <property type="entry name" value="Isoprene synthase, chloroplastic"/>
    <property type="match status" value="1"/>
</dbReference>
<comment type="caution">
    <text evidence="8">The sequence shown here is derived from an EMBL/GenBank/DDBJ whole genome shotgun (WGS) entry which is preliminary data.</text>
</comment>
<comment type="catalytic activity">
    <reaction evidence="3">
        <text>(2E,6E)-farnesyl diphosphate = (+)-(R)-germacrene A + diphosphate</text>
        <dbReference type="Rhea" id="RHEA:12516"/>
        <dbReference type="ChEBI" id="CHEBI:33019"/>
        <dbReference type="ChEBI" id="CHEBI:41595"/>
        <dbReference type="ChEBI" id="CHEBI:175763"/>
        <dbReference type="EC" id="4.2.3.23"/>
    </reaction>
</comment>
<dbReference type="EMBL" id="NBSK02000001">
    <property type="protein sequence ID" value="KAJ0224681.1"/>
    <property type="molecule type" value="Genomic_DNA"/>
</dbReference>
<dbReference type="InterPro" id="IPR001906">
    <property type="entry name" value="Terpene_synth_N"/>
</dbReference>
<dbReference type="Gene3D" id="1.10.600.10">
    <property type="entry name" value="Farnesyl Diphosphate Synthase"/>
    <property type="match status" value="1"/>
</dbReference>
<evidence type="ECO:0000256" key="3">
    <source>
        <dbReference type="ARBA" id="ARBA00052489"/>
    </source>
</evidence>
<gene>
    <name evidence="8" type="ORF">LSAT_V11C100045290</name>
</gene>
<dbReference type="InterPro" id="IPR034741">
    <property type="entry name" value="Terpene_cyclase-like_1_C"/>
</dbReference>
<dbReference type="CDD" id="cd00684">
    <property type="entry name" value="Terpene_cyclase_plant_C1"/>
    <property type="match status" value="1"/>
</dbReference>